<evidence type="ECO:0000313" key="2">
    <source>
        <dbReference type="EMBL" id="GGV18336.1"/>
    </source>
</evidence>
<evidence type="ECO:0000256" key="1">
    <source>
        <dbReference type="SAM" id="MobiDB-lite"/>
    </source>
</evidence>
<dbReference type="Proteomes" id="UP000618795">
    <property type="component" value="Unassembled WGS sequence"/>
</dbReference>
<dbReference type="AlphaFoldDB" id="A0A918IHJ8"/>
<dbReference type="RefSeq" id="WP_191877279.1">
    <property type="nucleotide sequence ID" value="NZ_BMTD01000019.1"/>
</dbReference>
<name>A0A918IHJ8_9ACTN</name>
<feature type="region of interest" description="Disordered" evidence="1">
    <location>
        <begin position="158"/>
        <end position="207"/>
    </location>
</feature>
<evidence type="ECO:0000313" key="3">
    <source>
        <dbReference type="Proteomes" id="UP000618795"/>
    </source>
</evidence>
<comment type="caution">
    <text evidence="2">The sequence shown here is derived from an EMBL/GenBank/DDBJ whole genome shotgun (WGS) entry which is preliminary data.</text>
</comment>
<proteinExistence type="predicted"/>
<dbReference type="EMBL" id="BMTD01000019">
    <property type="protein sequence ID" value="GGV18336.1"/>
    <property type="molecule type" value="Genomic_DNA"/>
</dbReference>
<gene>
    <name evidence="2" type="ORF">GCM10010260_67670</name>
</gene>
<sequence>MPRAVDHVGPPGGEHTRRRAEAARLRRRPARPRVEVTVNEFTGTVSWRTLSARTPLAPGNGARRDRPVARTPESAPPTLRARAAALRAAGFDPQRVPARGAAPVPTHPAAVRAAVETSAASLSPEQQQAHLARVGMLRSQVSGDLSAGARMPSAVAARLRSAASPAQLHALSAAQTVSRRTASPAGGPATPNRAPAPGASPAPGPRR</sequence>
<feature type="region of interest" description="Disordered" evidence="1">
    <location>
        <begin position="53"/>
        <end position="77"/>
    </location>
</feature>
<protein>
    <submittedName>
        <fullName evidence="2">Uncharacterized protein</fullName>
    </submittedName>
</protein>
<accession>A0A918IHJ8</accession>
<organism evidence="2 3">
    <name type="scientific">Streptomyces filipinensis</name>
    <dbReference type="NCBI Taxonomy" id="66887"/>
    <lineage>
        <taxon>Bacteria</taxon>
        <taxon>Bacillati</taxon>
        <taxon>Actinomycetota</taxon>
        <taxon>Actinomycetes</taxon>
        <taxon>Kitasatosporales</taxon>
        <taxon>Streptomycetaceae</taxon>
        <taxon>Streptomyces</taxon>
    </lineage>
</organism>
<feature type="region of interest" description="Disordered" evidence="1">
    <location>
        <begin position="1"/>
        <end position="31"/>
    </location>
</feature>
<feature type="compositionally biased region" description="Pro residues" evidence="1">
    <location>
        <begin position="198"/>
        <end position="207"/>
    </location>
</feature>
<reference evidence="2" key="2">
    <citation type="submission" date="2020-09" db="EMBL/GenBank/DDBJ databases">
        <authorList>
            <person name="Sun Q."/>
            <person name="Ohkuma M."/>
        </authorList>
    </citation>
    <scope>NUCLEOTIDE SEQUENCE</scope>
    <source>
        <strain evidence="2">JCM 4369</strain>
    </source>
</reference>
<reference evidence="2" key="1">
    <citation type="journal article" date="2014" name="Int. J. Syst. Evol. Microbiol.">
        <title>Complete genome sequence of Corynebacterium casei LMG S-19264T (=DSM 44701T), isolated from a smear-ripened cheese.</title>
        <authorList>
            <consortium name="US DOE Joint Genome Institute (JGI-PGF)"/>
            <person name="Walter F."/>
            <person name="Albersmeier A."/>
            <person name="Kalinowski J."/>
            <person name="Ruckert C."/>
        </authorList>
    </citation>
    <scope>NUCLEOTIDE SEQUENCE</scope>
    <source>
        <strain evidence="2">JCM 4369</strain>
    </source>
</reference>
<keyword evidence="3" id="KW-1185">Reference proteome</keyword>